<proteinExistence type="predicted"/>
<dbReference type="InterPro" id="IPR029033">
    <property type="entry name" value="His_PPase_superfam"/>
</dbReference>
<accession>A0A6J6GCH6</accession>
<dbReference type="SUPFAM" id="SSF53254">
    <property type="entry name" value="Phosphoglycerate mutase-like"/>
    <property type="match status" value="1"/>
</dbReference>
<gene>
    <name evidence="1" type="ORF">UFOPK1835_00155</name>
</gene>
<name>A0A6J6GCH6_9ZZZZ</name>
<dbReference type="Gene3D" id="3.40.50.1240">
    <property type="entry name" value="Phosphoglycerate mutase-like"/>
    <property type="match status" value="1"/>
</dbReference>
<protein>
    <submittedName>
        <fullName evidence="1">Unannotated protein</fullName>
    </submittedName>
</protein>
<dbReference type="CDD" id="cd07067">
    <property type="entry name" value="HP_PGM_like"/>
    <property type="match status" value="1"/>
</dbReference>
<dbReference type="InterPro" id="IPR013078">
    <property type="entry name" value="His_Pase_superF_clade-1"/>
</dbReference>
<dbReference type="Pfam" id="PF00300">
    <property type="entry name" value="His_Phos_1"/>
    <property type="match status" value="1"/>
</dbReference>
<evidence type="ECO:0000313" key="1">
    <source>
        <dbReference type="EMBL" id="CAB4597539.1"/>
    </source>
</evidence>
<dbReference type="SMART" id="SM00855">
    <property type="entry name" value="PGAM"/>
    <property type="match status" value="1"/>
</dbReference>
<organism evidence="1">
    <name type="scientific">freshwater metagenome</name>
    <dbReference type="NCBI Taxonomy" id="449393"/>
    <lineage>
        <taxon>unclassified sequences</taxon>
        <taxon>metagenomes</taxon>
        <taxon>ecological metagenomes</taxon>
    </lineage>
</organism>
<dbReference type="EMBL" id="CAEZUP010000004">
    <property type="protein sequence ID" value="CAB4597539.1"/>
    <property type="molecule type" value="Genomic_DNA"/>
</dbReference>
<reference evidence="1" key="1">
    <citation type="submission" date="2020-05" db="EMBL/GenBank/DDBJ databases">
        <authorList>
            <person name="Chiriac C."/>
            <person name="Salcher M."/>
            <person name="Ghai R."/>
            <person name="Kavagutti S V."/>
        </authorList>
    </citation>
    <scope>NUCLEOTIDE SEQUENCE</scope>
</reference>
<sequence>MTIFLARHAHAGKRSEWVGDDEVRPLSPRGQQQAIDLLAVIDHAPVGVILSSPFVRCVQTVEPLSASIGVPITAHDAFTEGASPDAAYALLLALDEVDGLACSHGDLIPPLLKQLVADGMDSDGPLIDQKGSVWIIETRNGRPFRGRYVPPTS</sequence>
<dbReference type="AlphaFoldDB" id="A0A6J6GCH6"/>